<comment type="caution">
    <text evidence="2">The sequence shown here is derived from an EMBL/GenBank/DDBJ whole genome shotgun (WGS) entry which is preliminary data.</text>
</comment>
<dbReference type="Proteomes" id="UP000825935">
    <property type="component" value="Chromosome 24"/>
</dbReference>
<dbReference type="SUPFAM" id="SSF56784">
    <property type="entry name" value="HAD-like"/>
    <property type="match status" value="1"/>
</dbReference>
<proteinExistence type="predicted"/>
<keyword evidence="3" id="KW-1185">Reference proteome</keyword>
<dbReference type="Gene3D" id="3.40.50.1000">
    <property type="entry name" value="HAD superfamily/HAD-like"/>
    <property type="match status" value="1"/>
</dbReference>
<evidence type="ECO:0000256" key="1">
    <source>
        <dbReference type="PIRSR" id="PIRSR610708-1"/>
    </source>
</evidence>
<dbReference type="Pfam" id="PF06941">
    <property type="entry name" value="NT5C"/>
    <property type="match status" value="1"/>
</dbReference>
<dbReference type="PANTHER" id="PTHR35134">
    <property type="entry name" value="NUCLEOTIDASE YQFW-RELATED"/>
    <property type="match status" value="1"/>
</dbReference>
<dbReference type="GO" id="GO:0008253">
    <property type="term" value="F:5'-nucleotidase activity"/>
    <property type="evidence" value="ECO:0007669"/>
    <property type="project" value="InterPro"/>
</dbReference>
<gene>
    <name evidence="2" type="ORF">KP509_24G055200</name>
</gene>
<dbReference type="InterPro" id="IPR023214">
    <property type="entry name" value="HAD_sf"/>
</dbReference>
<organism evidence="2 3">
    <name type="scientific">Ceratopteris richardii</name>
    <name type="common">Triangle waterfern</name>
    <dbReference type="NCBI Taxonomy" id="49495"/>
    <lineage>
        <taxon>Eukaryota</taxon>
        <taxon>Viridiplantae</taxon>
        <taxon>Streptophyta</taxon>
        <taxon>Embryophyta</taxon>
        <taxon>Tracheophyta</taxon>
        <taxon>Polypodiopsida</taxon>
        <taxon>Polypodiidae</taxon>
        <taxon>Polypodiales</taxon>
        <taxon>Pteridineae</taxon>
        <taxon>Pteridaceae</taxon>
        <taxon>Parkerioideae</taxon>
        <taxon>Ceratopteris</taxon>
    </lineage>
</organism>
<name>A0A8T2RY11_CERRI</name>
<evidence type="ECO:0000313" key="3">
    <source>
        <dbReference type="Proteomes" id="UP000825935"/>
    </source>
</evidence>
<dbReference type="PANTHER" id="PTHR35134:SF2">
    <property type="entry name" value="NUCLEOTIDASE YQFW-RELATED"/>
    <property type="match status" value="1"/>
</dbReference>
<protein>
    <recommendedName>
        <fullName evidence="4">Tac7077</fullName>
    </recommendedName>
</protein>
<evidence type="ECO:0008006" key="4">
    <source>
        <dbReference type="Google" id="ProtNLM"/>
    </source>
</evidence>
<dbReference type="OrthoDB" id="10248475at2759"/>
<dbReference type="InterPro" id="IPR052419">
    <property type="entry name" value="5_3-deoxyribonucleotidase-like"/>
</dbReference>
<dbReference type="AlphaFoldDB" id="A0A8T2RY11"/>
<feature type="active site" description="Nucleophile" evidence="1">
    <location>
        <position position="110"/>
    </location>
</feature>
<dbReference type="InterPro" id="IPR010708">
    <property type="entry name" value="5'(3')-deoxyribonucleotidase"/>
</dbReference>
<feature type="active site" description="Proton donor" evidence="1">
    <location>
        <position position="112"/>
    </location>
</feature>
<accession>A0A8T2RY11</accession>
<reference evidence="2" key="1">
    <citation type="submission" date="2021-08" db="EMBL/GenBank/DDBJ databases">
        <title>WGS assembly of Ceratopteris richardii.</title>
        <authorList>
            <person name="Marchant D.B."/>
            <person name="Chen G."/>
            <person name="Jenkins J."/>
            <person name="Shu S."/>
            <person name="Leebens-Mack J."/>
            <person name="Grimwood J."/>
            <person name="Schmutz J."/>
            <person name="Soltis P."/>
            <person name="Soltis D."/>
            <person name="Chen Z.-H."/>
        </authorList>
    </citation>
    <scope>NUCLEOTIDE SEQUENCE</scope>
    <source>
        <strain evidence="2">Whitten #5841</strain>
        <tissue evidence="2">Leaf</tissue>
    </source>
</reference>
<sequence length="309" mass="34955">MRLQKLVAMPATTANTYPKASAGLDDHLPFRTKRASRYVLSVSAKDGANKASKKPVGAPQRHLRLVNDKVNFRPEIDVVSSLEPVPGGHDREDYNGVTTVRQNLLRVAVDVDEVLGSFLSSLNRFISEKHLLTYDLSEYHVYDFMKIWGCSQAEANDRVHAFFESEHFKDGIAPIPGALKSLVQLADFCDLVVVTSRQHVIRQQTLDWIEKHYPGIFSEVHFGNHFALEGEARPKSEICRSIGAKVLIDDNPRYAVECAEHNIEVLLFDHHNSYPWSKTSDGPIHPRISRVQSWDDVFLCLLARANEKR</sequence>
<dbReference type="EMBL" id="CM035429">
    <property type="protein sequence ID" value="KAH7300303.1"/>
    <property type="molecule type" value="Genomic_DNA"/>
</dbReference>
<dbReference type="GO" id="GO:0009264">
    <property type="term" value="P:deoxyribonucleotide catabolic process"/>
    <property type="evidence" value="ECO:0007669"/>
    <property type="project" value="InterPro"/>
</dbReference>
<dbReference type="InterPro" id="IPR036412">
    <property type="entry name" value="HAD-like_sf"/>
</dbReference>
<dbReference type="OMA" id="DSTECLC"/>
<evidence type="ECO:0000313" key="2">
    <source>
        <dbReference type="EMBL" id="KAH7300303.1"/>
    </source>
</evidence>